<evidence type="ECO:0000313" key="6">
    <source>
        <dbReference type="Proteomes" id="UP000199064"/>
    </source>
</evidence>
<dbReference type="InterPro" id="IPR009057">
    <property type="entry name" value="Homeodomain-like_sf"/>
</dbReference>
<evidence type="ECO:0000256" key="2">
    <source>
        <dbReference type="ARBA" id="ARBA00023125"/>
    </source>
</evidence>
<keyword evidence="2" id="KW-0238">DNA-binding</keyword>
<evidence type="ECO:0000256" key="1">
    <source>
        <dbReference type="ARBA" id="ARBA00023015"/>
    </source>
</evidence>
<dbReference type="InterPro" id="IPR018062">
    <property type="entry name" value="HTH_AraC-typ_CS"/>
</dbReference>
<dbReference type="InterPro" id="IPR018060">
    <property type="entry name" value="HTH_AraC"/>
</dbReference>
<keyword evidence="1" id="KW-0805">Transcription regulation</keyword>
<dbReference type="SMART" id="SM00342">
    <property type="entry name" value="HTH_ARAC"/>
    <property type="match status" value="1"/>
</dbReference>
<sequence>MVGGNAIAIPGAHGRVERLTFDNGVAIYRSEIEAEADCRFTVTNRLPQPWIGFSVQLAGGADFSTPIGTTGPMAENTLSLMRVGPSGFILDVRAGTLIRHTGVAISLRLLKRQLNGNQPMRLAPFMARGKSLERLESIPLPAGVKTLATSLFGPSIDGPLRAMTIEGLGKQLFSQAMTAFCEYDPDGEMFTEWELMRFDELVAHVKDNLNDGAAARNFATRAGLKIARVEQMFKVLRGVSLAAFLRTERLRTARRLLLDEKCQVSEVSYRLGYRHVANFSRAYRAQFGEAPATTLHRPRRKTPRG</sequence>
<dbReference type="PANTHER" id="PTHR47893:SF1">
    <property type="entry name" value="REGULATORY PROTEIN PCHR"/>
    <property type="match status" value="1"/>
</dbReference>
<dbReference type="Gene3D" id="1.10.10.60">
    <property type="entry name" value="Homeodomain-like"/>
    <property type="match status" value="1"/>
</dbReference>
<protein>
    <submittedName>
        <fullName evidence="5">Helix-turn-helix domain-containing protein</fullName>
    </submittedName>
</protein>
<name>A0A1H4JB88_9HYPH</name>
<dbReference type="GO" id="GO:0003700">
    <property type="term" value="F:DNA-binding transcription factor activity"/>
    <property type="evidence" value="ECO:0007669"/>
    <property type="project" value="InterPro"/>
</dbReference>
<dbReference type="SUPFAM" id="SSF46689">
    <property type="entry name" value="Homeodomain-like"/>
    <property type="match status" value="1"/>
</dbReference>
<feature type="domain" description="HTH araC/xylS-type" evidence="4">
    <location>
        <begin position="199"/>
        <end position="297"/>
    </location>
</feature>
<keyword evidence="6" id="KW-1185">Reference proteome</keyword>
<accession>A0A1H4JB88</accession>
<dbReference type="PROSITE" id="PS00041">
    <property type="entry name" value="HTH_ARAC_FAMILY_1"/>
    <property type="match status" value="1"/>
</dbReference>
<gene>
    <name evidence="5" type="ORF">SAMN05216452_1207</name>
</gene>
<evidence type="ECO:0000259" key="4">
    <source>
        <dbReference type="PROSITE" id="PS01124"/>
    </source>
</evidence>
<keyword evidence="3" id="KW-0804">Transcription</keyword>
<dbReference type="PANTHER" id="PTHR47893">
    <property type="entry name" value="REGULATORY PROTEIN PCHR"/>
    <property type="match status" value="1"/>
</dbReference>
<proteinExistence type="predicted"/>
<evidence type="ECO:0000256" key="3">
    <source>
        <dbReference type="ARBA" id="ARBA00023163"/>
    </source>
</evidence>
<reference evidence="6" key="1">
    <citation type="submission" date="2016-10" db="EMBL/GenBank/DDBJ databases">
        <authorList>
            <person name="Varghese N."/>
            <person name="Submissions S."/>
        </authorList>
    </citation>
    <scope>NUCLEOTIDE SEQUENCE [LARGE SCALE GENOMIC DNA]</scope>
    <source>
        <strain evidence="6">ES.061</strain>
    </source>
</reference>
<evidence type="ECO:0000313" key="5">
    <source>
        <dbReference type="EMBL" id="SEB43584.1"/>
    </source>
</evidence>
<dbReference type="EMBL" id="FNSL01000001">
    <property type="protein sequence ID" value="SEB43584.1"/>
    <property type="molecule type" value="Genomic_DNA"/>
</dbReference>
<organism evidence="5 6">
    <name type="scientific">Nitratireductor aquibiodomus</name>
    <dbReference type="NCBI Taxonomy" id="204799"/>
    <lineage>
        <taxon>Bacteria</taxon>
        <taxon>Pseudomonadati</taxon>
        <taxon>Pseudomonadota</taxon>
        <taxon>Alphaproteobacteria</taxon>
        <taxon>Hyphomicrobiales</taxon>
        <taxon>Phyllobacteriaceae</taxon>
        <taxon>Nitratireductor</taxon>
    </lineage>
</organism>
<dbReference type="Pfam" id="PF12833">
    <property type="entry name" value="HTH_18"/>
    <property type="match status" value="1"/>
</dbReference>
<dbReference type="PROSITE" id="PS01124">
    <property type="entry name" value="HTH_ARAC_FAMILY_2"/>
    <property type="match status" value="1"/>
</dbReference>
<dbReference type="AlphaFoldDB" id="A0A1H4JB88"/>
<dbReference type="Proteomes" id="UP000199064">
    <property type="component" value="Unassembled WGS sequence"/>
</dbReference>
<dbReference type="GO" id="GO:0043565">
    <property type="term" value="F:sequence-specific DNA binding"/>
    <property type="evidence" value="ECO:0007669"/>
    <property type="project" value="InterPro"/>
</dbReference>
<dbReference type="InterPro" id="IPR053142">
    <property type="entry name" value="PchR_regulatory_protein"/>
</dbReference>